<comment type="caution">
    <text evidence="8">The sequence shown here is derived from an EMBL/GenBank/DDBJ whole genome shotgun (WGS) entry which is preliminary data.</text>
</comment>
<dbReference type="PANTHER" id="PTHR14948:SF25">
    <property type="entry name" value="DUF4190 DOMAIN-CONTAINING PROTEIN"/>
    <property type="match status" value="1"/>
</dbReference>
<reference evidence="8 9" key="1">
    <citation type="submission" date="2022-05" db="EMBL/GenBank/DDBJ databases">
        <authorList>
            <consortium name="Genoscope - CEA"/>
            <person name="William W."/>
        </authorList>
    </citation>
    <scope>NUCLEOTIDE SEQUENCE [LARGE SCALE GENOMIC DNA]</scope>
</reference>
<dbReference type="EMBL" id="CALNXI010000553">
    <property type="protein sequence ID" value="CAH3029120.1"/>
    <property type="molecule type" value="Genomic_DNA"/>
</dbReference>
<name>A0ABN8MM47_9CNID</name>
<evidence type="ECO:0000256" key="7">
    <source>
        <dbReference type="SAM" id="Phobius"/>
    </source>
</evidence>
<sequence>MEDNRGFNDAIQTGGPGTSLQENNLPVPPARSAMANLYPSSQQPGHQTNPVVNSMDLDQDLPPNHLMLALLSIIFCTCPCGLVSLYYAVRVNSDFERGNTAGAQYNSNQAWKWGMASISIGCLTILVVMVYYLIEVALHATL</sequence>
<evidence type="ECO:0000256" key="6">
    <source>
        <dbReference type="SAM" id="MobiDB-lite"/>
    </source>
</evidence>
<dbReference type="Pfam" id="PF04505">
    <property type="entry name" value="CD225"/>
    <property type="match status" value="1"/>
</dbReference>
<gene>
    <name evidence="8" type="ORF">PEVE_00035583</name>
</gene>
<dbReference type="InterPro" id="IPR007593">
    <property type="entry name" value="CD225/Dispanin_fam"/>
</dbReference>
<dbReference type="InterPro" id="IPR051423">
    <property type="entry name" value="CD225/Dispanin"/>
</dbReference>
<dbReference type="PANTHER" id="PTHR14948">
    <property type="entry name" value="NG5"/>
    <property type="match status" value="1"/>
</dbReference>
<evidence type="ECO:0000256" key="3">
    <source>
        <dbReference type="ARBA" id="ARBA00022692"/>
    </source>
</evidence>
<feature type="region of interest" description="Disordered" evidence="6">
    <location>
        <begin position="36"/>
        <end position="55"/>
    </location>
</feature>
<comment type="subcellular location">
    <subcellularLocation>
        <location evidence="1">Membrane</location>
    </subcellularLocation>
</comment>
<comment type="similarity">
    <text evidence="2">Belongs to the CD225/Dispanin family.</text>
</comment>
<proteinExistence type="inferred from homology"/>
<keyword evidence="9" id="KW-1185">Reference proteome</keyword>
<keyword evidence="3 7" id="KW-0812">Transmembrane</keyword>
<feature type="compositionally biased region" description="Polar residues" evidence="6">
    <location>
        <begin position="38"/>
        <end position="52"/>
    </location>
</feature>
<organism evidence="8 9">
    <name type="scientific">Porites evermanni</name>
    <dbReference type="NCBI Taxonomy" id="104178"/>
    <lineage>
        <taxon>Eukaryota</taxon>
        <taxon>Metazoa</taxon>
        <taxon>Cnidaria</taxon>
        <taxon>Anthozoa</taxon>
        <taxon>Hexacorallia</taxon>
        <taxon>Scleractinia</taxon>
        <taxon>Fungiina</taxon>
        <taxon>Poritidae</taxon>
        <taxon>Porites</taxon>
    </lineage>
</organism>
<feature type="transmembrane region" description="Helical" evidence="7">
    <location>
        <begin position="66"/>
        <end position="89"/>
    </location>
</feature>
<dbReference type="Proteomes" id="UP001159427">
    <property type="component" value="Unassembled WGS sequence"/>
</dbReference>
<evidence type="ECO:0000256" key="2">
    <source>
        <dbReference type="ARBA" id="ARBA00006843"/>
    </source>
</evidence>
<feature type="region of interest" description="Disordered" evidence="6">
    <location>
        <begin position="1"/>
        <end position="24"/>
    </location>
</feature>
<evidence type="ECO:0000256" key="4">
    <source>
        <dbReference type="ARBA" id="ARBA00022989"/>
    </source>
</evidence>
<protein>
    <submittedName>
        <fullName evidence="8">Uncharacterized protein</fullName>
    </submittedName>
</protein>
<evidence type="ECO:0000256" key="1">
    <source>
        <dbReference type="ARBA" id="ARBA00004370"/>
    </source>
</evidence>
<feature type="transmembrane region" description="Helical" evidence="7">
    <location>
        <begin position="110"/>
        <end position="134"/>
    </location>
</feature>
<evidence type="ECO:0000313" key="9">
    <source>
        <dbReference type="Proteomes" id="UP001159427"/>
    </source>
</evidence>
<evidence type="ECO:0000256" key="5">
    <source>
        <dbReference type="ARBA" id="ARBA00023136"/>
    </source>
</evidence>
<keyword evidence="4 7" id="KW-1133">Transmembrane helix</keyword>
<accession>A0ABN8MM47</accession>
<evidence type="ECO:0000313" key="8">
    <source>
        <dbReference type="EMBL" id="CAH3029120.1"/>
    </source>
</evidence>
<keyword evidence="5 7" id="KW-0472">Membrane</keyword>